<protein>
    <submittedName>
        <fullName evidence="2">(pine wood nematode) hypothetical protein</fullName>
    </submittedName>
</protein>
<dbReference type="AlphaFoldDB" id="A0A1I7SB21"/>
<feature type="transmembrane region" description="Helical" evidence="1">
    <location>
        <begin position="92"/>
        <end position="115"/>
    </location>
</feature>
<dbReference type="Proteomes" id="UP000659654">
    <property type="component" value="Unassembled WGS sequence"/>
</dbReference>
<evidence type="ECO:0000313" key="5">
    <source>
        <dbReference type="Proteomes" id="UP000659654"/>
    </source>
</evidence>
<dbReference type="WBParaSite" id="BXY_1021800.1">
    <property type="protein sequence ID" value="BXY_1021800.1"/>
    <property type="gene ID" value="BXY_1021800"/>
</dbReference>
<keyword evidence="1" id="KW-0812">Transmembrane</keyword>
<feature type="transmembrane region" description="Helical" evidence="1">
    <location>
        <begin position="15"/>
        <end position="35"/>
    </location>
</feature>
<gene>
    <name evidence="2" type="ORF">BXYJ_LOCUS15454</name>
</gene>
<proteinExistence type="predicted"/>
<name>A0A1I7SB21_BURXY</name>
<keyword evidence="5" id="KW-1185">Reference proteome</keyword>
<reference evidence="6" key="1">
    <citation type="submission" date="2016-11" db="UniProtKB">
        <authorList>
            <consortium name="WormBaseParasite"/>
        </authorList>
    </citation>
    <scope>IDENTIFICATION</scope>
</reference>
<sequence>MRHYCFFNQCHVHQATRNIGLIVFMTSFAFLIYMAQKQYAGVYHEGGKKDNCHWGDFRIGCLPKIELIPMTIACLSSLLLLIGHFLKKWQLYLPFIISTIVAVILIFICIINDLVNLQDSQQNSKKIRIYCEIGVFFVFALFYYYCIGVVVDGMNFLRLVKYY</sequence>
<evidence type="ECO:0000313" key="3">
    <source>
        <dbReference type="EMBL" id="CAG9131699.1"/>
    </source>
</evidence>
<accession>A0A1I7SB21</accession>
<evidence type="ECO:0000313" key="4">
    <source>
        <dbReference type="Proteomes" id="UP000095284"/>
    </source>
</evidence>
<dbReference type="Proteomes" id="UP000582659">
    <property type="component" value="Unassembled WGS sequence"/>
</dbReference>
<reference evidence="3" key="2">
    <citation type="submission" date="2020-08" db="EMBL/GenBank/DDBJ databases">
        <authorList>
            <person name="Kikuchi T."/>
        </authorList>
    </citation>
    <scope>NUCLEOTIDE SEQUENCE</scope>
    <source>
        <strain evidence="2">Ka4C1</strain>
    </source>
</reference>
<feature type="transmembrane region" description="Helical" evidence="1">
    <location>
        <begin position="67"/>
        <end position="86"/>
    </location>
</feature>
<keyword evidence="1" id="KW-0472">Membrane</keyword>
<keyword evidence="1" id="KW-1133">Transmembrane helix</keyword>
<dbReference type="EMBL" id="CAJFDI010000006">
    <property type="protein sequence ID" value="CAD5235363.1"/>
    <property type="molecule type" value="Genomic_DNA"/>
</dbReference>
<evidence type="ECO:0000256" key="1">
    <source>
        <dbReference type="SAM" id="Phobius"/>
    </source>
</evidence>
<organism evidence="4 6">
    <name type="scientific">Bursaphelenchus xylophilus</name>
    <name type="common">Pinewood nematode worm</name>
    <name type="synonym">Aphelenchoides xylophilus</name>
    <dbReference type="NCBI Taxonomy" id="6326"/>
    <lineage>
        <taxon>Eukaryota</taxon>
        <taxon>Metazoa</taxon>
        <taxon>Ecdysozoa</taxon>
        <taxon>Nematoda</taxon>
        <taxon>Chromadorea</taxon>
        <taxon>Rhabditida</taxon>
        <taxon>Tylenchina</taxon>
        <taxon>Tylenchomorpha</taxon>
        <taxon>Aphelenchoidea</taxon>
        <taxon>Aphelenchoididae</taxon>
        <taxon>Bursaphelenchus</taxon>
    </lineage>
</organism>
<dbReference type="EMBL" id="CAJFCV020000006">
    <property type="protein sequence ID" value="CAG9131699.1"/>
    <property type="molecule type" value="Genomic_DNA"/>
</dbReference>
<feature type="transmembrane region" description="Helical" evidence="1">
    <location>
        <begin position="127"/>
        <end position="151"/>
    </location>
</feature>
<dbReference type="Proteomes" id="UP000095284">
    <property type="component" value="Unplaced"/>
</dbReference>
<evidence type="ECO:0000313" key="6">
    <source>
        <dbReference type="WBParaSite" id="BXY_1021800.1"/>
    </source>
</evidence>
<evidence type="ECO:0000313" key="2">
    <source>
        <dbReference type="EMBL" id="CAD5235363.1"/>
    </source>
</evidence>